<keyword evidence="5" id="KW-0472">Membrane</keyword>
<dbReference type="Pfam" id="PF17802">
    <property type="entry name" value="SpaA"/>
    <property type="match status" value="1"/>
</dbReference>
<dbReference type="Pfam" id="PF00746">
    <property type="entry name" value="Gram_pos_anchor"/>
    <property type="match status" value="1"/>
</dbReference>
<dbReference type="GO" id="GO:0005975">
    <property type="term" value="P:carbohydrate metabolic process"/>
    <property type="evidence" value="ECO:0007669"/>
    <property type="project" value="UniProtKB-ARBA"/>
</dbReference>
<dbReference type="RefSeq" id="WP_303902848.1">
    <property type="nucleotide sequence ID" value="NZ_DYXC01000042.1"/>
</dbReference>
<evidence type="ECO:0000256" key="3">
    <source>
        <dbReference type="ARBA" id="ARBA00022729"/>
    </source>
</evidence>
<evidence type="ECO:0000259" key="9">
    <source>
        <dbReference type="Pfam" id="PF17802"/>
    </source>
</evidence>
<feature type="signal peptide" evidence="6">
    <location>
        <begin position="1"/>
        <end position="32"/>
    </location>
</feature>
<feature type="transmembrane region" description="Helical" evidence="5">
    <location>
        <begin position="482"/>
        <end position="502"/>
    </location>
</feature>
<protein>
    <submittedName>
        <fullName evidence="10">SpaH/EbpB family LPXTG-anchored major pilin</fullName>
    </submittedName>
</protein>
<dbReference type="InterPro" id="IPR013783">
    <property type="entry name" value="Ig-like_fold"/>
</dbReference>
<gene>
    <name evidence="10" type="ORF">K8V32_03325</name>
</gene>
<keyword evidence="2" id="KW-0964">Secreted</keyword>
<feature type="domain" description="Gram-positive cocci surface proteins LPxTG" evidence="7">
    <location>
        <begin position="469"/>
        <end position="508"/>
    </location>
</feature>
<dbReference type="InterPro" id="IPR041033">
    <property type="entry name" value="SpaA_PFL_dom_1"/>
</dbReference>
<dbReference type="InterPro" id="IPR048052">
    <property type="entry name" value="FM1-like"/>
</dbReference>
<dbReference type="Gene3D" id="2.60.40.10">
    <property type="entry name" value="Immunoglobulins"/>
    <property type="match status" value="2"/>
</dbReference>
<evidence type="ECO:0000256" key="1">
    <source>
        <dbReference type="ARBA" id="ARBA00022512"/>
    </source>
</evidence>
<sequence>MNSRKMRGLWASLGATVTAVALTLGGAAGAQAQNQGSSSAPLTSDVVITKLSQPEAVQDYATGAEAEHPAGAYPIADVEFEARLVPGTEQGGANDIRTNAGQQYVSGLDSTTDVDEQLPTDATIAGTTDSNGQINWPDVNSGLYVVTEASTPSGVIPADDFFVSVPLTDPAGSGWLDTIYVYPKNAHINNPEDPNDPNNPNAATKTVSNADALTVGQDATWTISSPIPRLATTPGDFQATDQFVIQDTFTDEQLLVLEDSITVSAPENMQAGEHYTVVVDSADGQTEVVIEFSEQGRDALAAAVNADANARVSVNITTTVQASGAIMNTAQIIPHSSQANDPVEVSANIAYGGYQFDKVSSATGDGLQGAEFRVYDNLEDAQNGAENYLKPSGSNDGTWTSDENGQVTIDGLRYSNFADGQEIEGGEQYQTYYLVEVTAPAGHQISGDIVEFEVTDAMVVGDDVVNVPTATGGFQLPLTGGMGTAMLTILGLAILAAVIVVARRRRANADVTA</sequence>
<feature type="chain" id="PRO_5037617560" evidence="6">
    <location>
        <begin position="33"/>
        <end position="513"/>
    </location>
</feature>
<feature type="domain" description="SpaA-like prealbumin fold" evidence="9">
    <location>
        <begin position="354"/>
        <end position="458"/>
    </location>
</feature>
<dbReference type="Proteomes" id="UP000703315">
    <property type="component" value="Unassembled WGS sequence"/>
</dbReference>
<dbReference type="InterPro" id="IPR019931">
    <property type="entry name" value="LPXTG_anchor"/>
</dbReference>
<organism evidence="10 11">
    <name type="scientific">Enteractinococcus helveticum</name>
    <dbReference type="NCBI Taxonomy" id="1837282"/>
    <lineage>
        <taxon>Bacteria</taxon>
        <taxon>Bacillati</taxon>
        <taxon>Actinomycetota</taxon>
        <taxon>Actinomycetes</taxon>
        <taxon>Micrococcales</taxon>
        <taxon>Micrococcaceae</taxon>
    </lineage>
</organism>
<dbReference type="EMBL" id="DYXC01000042">
    <property type="protein sequence ID" value="HJF13822.1"/>
    <property type="molecule type" value="Genomic_DNA"/>
</dbReference>
<dbReference type="NCBIfam" id="NF033902">
    <property type="entry name" value="iso_D2_wall_anc"/>
    <property type="match status" value="1"/>
</dbReference>
<dbReference type="InterPro" id="IPR032364">
    <property type="entry name" value="GramPos_pilinD1_N"/>
</dbReference>
<reference evidence="10" key="2">
    <citation type="submission" date="2021-09" db="EMBL/GenBank/DDBJ databases">
        <authorList>
            <person name="Gilroy R."/>
        </authorList>
    </citation>
    <scope>NUCLEOTIDE SEQUENCE</scope>
    <source>
        <strain evidence="10">ChiHjej13B12-14962</strain>
    </source>
</reference>
<keyword evidence="4" id="KW-0572">Peptidoglycan-anchor</keyword>
<evidence type="ECO:0000313" key="10">
    <source>
        <dbReference type="EMBL" id="HJF13822.1"/>
    </source>
</evidence>
<keyword evidence="5" id="KW-0812">Transmembrane</keyword>
<accession>A0A921K6U9</accession>
<evidence type="ECO:0000313" key="11">
    <source>
        <dbReference type="Proteomes" id="UP000703315"/>
    </source>
</evidence>
<keyword evidence="3 6" id="KW-0732">Signal</keyword>
<dbReference type="AlphaFoldDB" id="A0A921K6U9"/>
<dbReference type="NCBIfam" id="TIGR04226">
    <property type="entry name" value="RrgB_K2N_iso_D2"/>
    <property type="match status" value="1"/>
</dbReference>
<evidence type="ECO:0000256" key="4">
    <source>
        <dbReference type="ARBA" id="ARBA00023088"/>
    </source>
</evidence>
<name>A0A921K6U9_9MICC</name>
<reference evidence="10" key="1">
    <citation type="journal article" date="2021" name="PeerJ">
        <title>Extensive microbial diversity within the chicken gut microbiome revealed by metagenomics and culture.</title>
        <authorList>
            <person name="Gilroy R."/>
            <person name="Ravi A."/>
            <person name="Getino M."/>
            <person name="Pursley I."/>
            <person name="Horton D.L."/>
            <person name="Alikhan N.F."/>
            <person name="Baker D."/>
            <person name="Gharbi K."/>
            <person name="Hall N."/>
            <person name="Watson M."/>
            <person name="Adriaenssens E.M."/>
            <person name="Foster-Nyarko E."/>
            <person name="Jarju S."/>
            <person name="Secka A."/>
            <person name="Antonio M."/>
            <person name="Oren A."/>
            <person name="Chaudhuri R.R."/>
            <person name="La Ragione R."/>
            <person name="Hildebrand F."/>
            <person name="Pallen M.J."/>
        </authorList>
    </citation>
    <scope>NUCLEOTIDE SEQUENCE</scope>
    <source>
        <strain evidence="10">ChiHjej13B12-14962</strain>
    </source>
</reference>
<evidence type="ECO:0000259" key="8">
    <source>
        <dbReference type="Pfam" id="PF16555"/>
    </source>
</evidence>
<dbReference type="Pfam" id="PF16555">
    <property type="entry name" value="GramPos_pilinD1"/>
    <property type="match status" value="1"/>
</dbReference>
<feature type="domain" description="Gram-positive pilin subunit D1 N-terminal" evidence="8">
    <location>
        <begin position="44"/>
        <end position="185"/>
    </location>
</feature>
<proteinExistence type="predicted"/>
<dbReference type="InterPro" id="IPR026466">
    <property type="entry name" value="Fim_isopep_form_D2_dom"/>
</dbReference>
<evidence type="ECO:0000259" key="7">
    <source>
        <dbReference type="Pfam" id="PF00746"/>
    </source>
</evidence>
<evidence type="ECO:0000256" key="2">
    <source>
        <dbReference type="ARBA" id="ARBA00022525"/>
    </source>
</evidence>
<keyword evidence="1" id="KW-0134">Cell wall</keyword>
<evidence type="ECO:0000256" key="6">
    <source>
        <dbReference type="SAM" id="SignalP"/>
    </source>
</evidence>
<dbReference type="Gene3D" id="2.60.40.740">
    <property type="match status" value="1"/>
</dbReference>
<keyword evidence="5" id="KW-1133">Transmembrane helix</keyword>
<comment type="caution">
    <text evidence="10">The sequence shown here is derived from an EMBL/GenBank/DDBJ whole genome shotgun (WGS) entry which is preliminary data.</text>
</comment>
<dbReference type="NCBIfam" id="TIGR01167">
    <property type="entry name" value="LPXTG_anchor"/>
    <property type="match status" value="1"/>
</dbReference>
<evidence type="ECO:0000256" key="5">
    <source>
        <dbReference type="SAM" id="Phobius"/>
    </source>
</evidence>